<proteinExistence type="predicted"/>
<feature type="compositionally biased region" description="Acidic residues" evidence="1">
    <location>
        <begin position="238"/>
        <end position="248"/>
    </location>
</feature>
<keyword evidence="3" id="KW-1185">Reference proteome</keyword>
<evidence type="ECO:0000256" key="1">
    <source>
        <dbReference type="SAM" id="MobiDB-lite"/>
    </source>
</evidence>
<evidence type="ECO:0000313" key="2">
    <source>
        <dbReference type="EMBL" id="KAJ7030369.1"/>
    </source>
</evidence>
<accession>A0AAD6X321</accession>
<protein>
    <submittedName>
        <fullName evidence="2">Uncharacterized protein</fullName>
    </submittedName>
</protein>
<name>A0AAD6X321_9AGAR</name>
<feature type="region of interest" description="Disordered" evidence="1">
    <location>
        <begin position="94"/>
        <end position="115"/>
    </location>
</feature>
<evidence type="ECO:0000313" key="3">
    <source>
        <dbReference type="Proteomes" id="UP001218188"/>
    </source>
</evidence>
<organism evidence="2 3">
    <name type="scientific">Mycena alexandri</name>
    <dbReference type="NCBI Taxonomy" id="1745969"/>
    <lineage>
        <taxon>Eukaryota</taxon>
        <taxon>Fungi</taxon>
        <taxon>Dikarya</taxon>
        <taxon>Basidiomycota</taxon>
        <taxon>Agaricomycotina</taxon>
        <taxon>Agaricomycetes</taxon>
        <taxon>Agaricomycetidae</taxon>
        <taxon>Agaricales</taxon>
        <taxon>Marasmiineae</taxon>
        <taxon>Mycenaceae</taxon>
        <taxon>Mycena</taxon>
    </lineage>
</organism>
<dbReference type="EMBL" id="JARJCM010000091">
    <property type="protein sequence ID" value="KAJ7030369.1"/>
    <property type="molecule type" value="Genomic_DNA"/>
</dbReference>
<gene>
    <name evidence="2" type="ORF">C8F04DRAFT_1186793</name>
</gene>
<dbReference type="AlphaFoldDB" id="A0AAD6X321"/>
<comment type="caution">
    <text evidence="2">The sequence shown here is derived from an EMBL/GenBank/DDBJ whole genome shotgun (WGS) entry which is preliminary data.</text>
</comment>
<dbReference type="Proteomes" id="UP001218188">
    <property type="component" value="Unassembled WGS sequence"/>
</dbReference>
<reference evidence="2" key="1">
    <citation type="submission" date="2023-03" db="EMBL/GenBank/DDBJ databases">
        <title>Massive genome expansion in bonnet fungi (Mycena s.s.) driven by repeated elements and novel gene families across ecological guilds.</title>
        <authorList>
            <consortium name="Lawrence Berkeley National Laboratory"/>
            <person name="Harder C.B."/>
            <person name="Miyauchi S."/>
            <person name="Viragh M."/>
            <person name="Kuo A."/>
            <person name="Thoen E."/>
            <person name="Andreopoulos B."/>
            <person name="Lu D."/>
            <person name="Skrede I."/>
            <person name="Drula E."/>
            <person name="Henrissat B."/>
            <person name="Morin E."/>
            <person name="Kohler A."/>
            <person name="Barry K."/>
            <person name="LaButti K."/>
            <person name="Morin E."/>
            <person name="Salamov A."/>
            <person name="Lipzen A."/>
            <person name="Mereny Z."/>
            <person name="Hegedus B."/>
            <person name="Baldrian P."/>
            <person name="Stursova M."/>
            <person name="Weitz H."/>
            <person name="Taylor A."/>
            <person name="Grigoriev I.V."/>
            <person name="Nagy L.G."/>
            <person name="Martin F."/>
            <person name="Kauserud H."/>
        </authorList>
    </citation>
    <scope>NUCLEOTIDE SEQUENCE</scope>
    <source>
        <strain evidence="2">CBHHK200</strain>
    </source>
</reference>
<sequence>MGNGVVLAQRGGSLPATVQHPLPHYLLHSARVDRGGILKLTESGIVRRVRHRVGSKMQCGSEGQKENWRLTIGVAVTIGANLVIVNQESKASSLANHNNRRYPERSNQKSEPSHSFDVDTRNILYLLDWNIPSTSEVEVLWWDRIACVSTCRCHIHNMSFVELLPDPEVNRQWVTSADCFCTKSDGRDEEKMSPPRLGEEKTQECMVLAEFLVPEHVIPAVRTELAGARGQGRHIEERDGEGDEEGAGDESRKWDDELLAVAIGCNHDEGERILEKGLEKGSDRSQRWWQVAWRIKIGDLVIFAELFYLT</sequence>
<feature type="region of interest" description="Disordered" evidence="1">
    <location>
        <begin position="229"/>
        <end position="251"/>
    </location>
</feature>
<feature type="compositionally biased region" description="Basic and acidic residues" evidence="1">
    <location>
        <begin position="101"/>
        <end position="115"/>
    </location>
</feature>